<evidence type="ECO:0000256" key="3">
    <source>
        <dbReference type="ARBA" id="ARBA00022695"/>
    </source>
</evidence>
<reference evidence="7 8" key="1">
    <citation type="journal article" date="2007" name="Science">
        <title>Sea anemone genome reveals ancestral eumetazoan gene repertoire and genomic organization.</title>
        <authorList>
            <person name="Putnam N.H."/>
            <person name="Srivastava M."/>
            <person name="Hellsten U."/>
            <person name="Dirks B."/>
            <person name="Chapman J."/>
            <person name="Salamov A."/>
            <person name="Terry A."/>
            <person name="Shapiro H."/>
            <person name="Lindquist E."/>
            <person name="Kapitonov V.V."/>
            <person name="Jurka J."/>
            <person name="Genikhovich G."/>
            <person name="Grigoriev I.V."/>
            <person name="Lucas S.M."/>
            <person name="Steele R.E."/>
            <person name="Finnerty J.R."/>
            <person name="Technau U."/>
            <person name="Martindale M.Q."/>
            <person name="Rokhsar D.S."/>
        </authorList>
    </citation>
    <scope>NUCLEOTIDE SEQUENCE [LARGE SCALE GENOMIC DNA]</scope>
    <source>
        <strain evidence="8">CH2 X CH6</strain>
    </source>
</reference>
<dbReference type="InterPro" id="IPR019760">
    <property type="entry name" value="DNA-dir_DNA_pol_A_CS"/>
</dbReference>
<evidence type="ECO:0000256" key="5">
    <source>
        <dbReference type="ARBA" id="ARBA00049244"/>
    </source>
</evidence>
<dbReference type="Gene3D" id="3.30.70.370">
    <property type="match status" value="1"/>
</dbReference>
<keyword evidence="8" id="KW-1185">Reference proteome</keyword>
<dbReference type="Proteomes" id="UP000001593">
    <property type="component" value="Unassembled WGS sequence"/>
</dbReference>
<dbReference type="InterPro" id="IPR036397">
    <property type="entry name" value="RNaseH_sf"/>
</dbReference>
<dbReference type="EMBL" id="DS469623">
    <property type="protein sequence ID" value="EDO38599.1"/>
    <property type="molecule type" value="Genomic_DNA"/>
</dbReference>
<dbReference type="InterPro" id="IPR002298">
    <property type="entry name" value="DNA_polymerase_A"/>
</dbReference>
<dbReference type="GO" id="GO:0006281">
    <property type="term" value="P:DNA repair"/>
    <property type="evidence" value="ECO:0007669"/>
    <property type="project" value="UniProtKB-ARBA"/>
</dbReference>
<dbReference type="SUPFAM" id="SSF56672">
    <property type="entry name" value="DNA/RNA polymerases"/>
    <property type="match status" value="1"/>
</dbReference>
<dbReference type="PROSITE" id="PS00447">
    <property type="entry name" value="DNA_POLYMERASE_A"/>
    <property type="match status" value="1"/>
</dbReference>
<dbReference type="InterPro" id="IPR001098">
    <property type="entry name" value="DNA-dir_DNA_pol_A_palm_dom"/>
</dbReference>
<dbReference type="InterPro" id="IPR043502">
    <property type="entry name" value="DNA/RNA_pol_sf"/>
</dbReference>
<dbReference type="Pfam" id="PF00476">
    <property type="entry name" value="DNA_pol_A"/>
    <property type="match status" value="1"/>
</dbReference>
<proteinExistence type="predicted"/>
<dbReference type="Gene3D" id="1.10.150.20">
    <property type="entry name" value="5' to 3' exonuclease, C-terminal subdomain"/>
    <property type="match status" value="1"/>
</dbReference>
<accession>A7SCG9</accession>
<dbReference type="HOGENOM" id="CLU_646528_0_0_1"/>
<dbReference type="FunFam" id="1.10.150.20:FF:000002">
    <property type="entry name" value="DNA polymerase I"/>
    <property type="match status" value="1"/>
</dbReference>
<dbReference type="PANTHER" id="PTHR10133:SF62">
    <property type="entry name" value="DNA POLYMERASE THETA"/>
    <property type="match status" value="1"/>
</dbReference>
<evidence type="ECO:0000313" key="7">
    <source>
        <dbReference type="EMBL" id="EDO38599.1"/>
    </source>
</evidence>
<name>A7SCG9_NEMVE</name>
<gene>
    <name evidence="7" type="ORF">NEMVEDRAFT_v1g113379</name>
</gene>
<dbReference type="GO" id="GO:0003887">
    <property type="term" value="F:DNA-directed DNA polymerase activity"/>
    <property type="evidence" value="ECO:0007669"/>
    <property type="project" value="UniProtKB-KW"/>
</dbReference>
<dbReference type="SMART" id="SM00482">
    <property type="entry name" value="POLAc"/>
    <property type="match status" value="1"/>
</dbReference>
<dbReference type="GO" id="GO:0003677">
    <property type="term" value="F:DNA binding"/>
    <property type="evidence" value="ECO:0007669"/>
    <property type="project" value="InterPro"/>
</dbReference>
<dbReference type="AlphaFoldDB" id="A7SCG9"/>
<dbReference type="InParanoid" id="A7SCG9"/>
<organism evidence="7 8">
    <name type="scientific">Nematostella vectensis</name>
    <name type="common">Starlet sea anemone</name>
    <dbReference type="NCBI Taxonomy" id="45351"/>
    <lineage>
        <taxon>Eukaryota</taxon>
        <taxon>Metazoa</taxon>
        <taxon>Cnidaria</taxon>
        <taxon>Anthozoa</taxon>
        <taxon>Hexacorallia</taxon>
        <taxon>Actiniaria</taxon>
        <taxon>Edwardsiidae</taxon>
        <taxon>Nematostella</taxon>
    </lineage>
</organism>
<keyword evidence="2" id="KW-0808">Transferase</keyword>
<feature type="domain" description="DNA-directed DNA polymerase family A palm" evidence="6">
    <location>
        <begin position="279"/>
        <end position="425"/>
    </location>
</feature>
<dbReference type="PhylomeDB" id="A7SCG9"/>
<dbReference type="PANTHER" id="PTHR10133">
    <property type="entry name" value="DNA POLYMERASE I"/>
    <property type="match status" value="1"/>
</dbReference>
<dbReference type="STRING" id="45351.A7SCG9"/>
<keyword evidence="3" id="KW-0548">Nucleotidyltransferase</keyword>
<dbReference type="Gene3D" id="1.20.1060.10">
    <property type="entry name" value="Taq DNA Polymerase, Chain T, domain 4"/>
    <property type="match status" value="2"/>
</dbReference>
<sequence>YKALCQGCGITVSGECEDPKVASWLLDPGCKEKTLQHLVGQYASSKMVILEGEVPCGSLTGSLALASQNTLSGRVRACTESVLVFSMMKKLRLDLVEDGLDYAFQKVEMPVMQCLVRMELNGFGFSEAECDRLKAILQAKLRTLEQEAYRLANHSFSLTSPDDVAREVLERLKSLHPLPRIILEWRRVNCALTKVVFPVQREKLFHKSLHMSRIYPTSQTHTTTGRVSFNEPNLQNVPRDFEIELPSVIAESPPLGTRRRENIQKPARSDHSGMSCAVSMRTAFVPCAGGVLLAADYSQLELRLIAHLADDSRLRKVLNGGGDVFRMIAGSLAGLEPGSVDDKQRQRAKQICYGIIYGIGAKALGEQLELGEEDASMYIEKFKSRFSGIRRYLKSTVEQCRKTGYVTTITKRRRYLPAVNSTHPH</sequence>
<dbReference type="EC" id="2.7.7.7" evidence="1"/>
<dbReference type="GO" id="GO:0006261">
    <property type="term" value="P:DNA-templated DNA replication"/>
    <property type="evidence" value="ECO:0007669"/>
    <property type="project" value="InterPro"/>
</dbReference>
<evidence type="ECO:0000259" key="6">
    <source>
        <dbReference type="SMART" id="SM00482"/>
    </source>
</evidence>
<dbReference type="OMA" id="YTIATEC"/>
<evidence type="ECO:0000313" key="8">
    <source>
        <dbReference type="Proteomes" id="UP000001593"/>
    </source>
</evidence>
<feature type="non-terminal residue" evidence="7">
    <location>
        <position position="1"/>
    </location>
</feature>
<evidence type="ECO:0000256" key="2">
    <source>
        <dbReference type="ARBA" id="ARBA00022679"/>
    </source>
</evidence>
<evidence type="ECO:0000256" key="4">
    <source>
        <dbReference type="ARBA" id="ARBA00022932"/>
    </source>
</evidence>
<evidence type="ECO:0000256" key="1">
    <source>
        <dbReference type="ARBA" id="ARBA00012417"/>
    </source>
</evidence>
<dbReference type="Gene3D" id="3.30.420.10">
    <property type="entry name" value="Ribonuclease H-like superfamily/Ribonuclease H"/>
    <property type="match status" value="1"/>
</dbReference>
<protein>
    <recommendedName>
        <fullName evidence="1">DNA-directed DNA polymerase</fullName>
        <ecNumber evidence="1">2.7.7.7</ecNumber>
    </recommendedName>
</protein>
<comment type="catalytic activity">
    <reaction evidence="5">
        <text>DNA(n) + a 2'-deoxyribonucleoside 5'-triphosphate = DNA(n+1) + diphosphate</text>
        <dbReference type="Rhea" id="RHEA:22508"/>
        <dbReference type="Rhea" id="RHEA-COMP:17339"/>
        <dbReference type="Rhea" id="RHEA-COMP:17340"/>
        <dbReference type="ChEBI" id="CHEBI:33019"/>
        <dbReference type="ChEBI" id="CHEBI:61560"/>
        <dbReference type="ChEBI" id="CHEBI:173112"/>
        <dbReference type="EC" id="2.7.7.7"/>
    </reaction>
</comment>
<feature type="non-terminal residue" evidence="7">
    <location>
        <position position="425"/>
    </location>
</feature>
<dbReference type="eggNOG" id="KOG0950">
    <property type="taxonomic scope" value="Eukaryota"/>
</dbReference>
<keyword evidence="4" id="KW-0239">DNA-directed DNA polymerase</keyword>
<dbReference type="CDD" id="cd08638">
    <property type="entry name" value="DNA_pol_A_theta"/>
    <property type="match status" value="1"/>
</dbReference>